<evidence type="ECO:0000256" key="1">
    <source>
        <dbReference type="ARBA" id="ARBA00022676"/>
    </source>
</evidence>
<dbReference type="AlphaFoldDB" id="A0A968GCX2"/>
<dbReference type="RefSeq" id="WP_167703383.1">
    <property type="nucleotide sequence ID" value="NZ_CP118168.1"/>
</dbReference>
<keyword evidence="2" id="KW-0808">Transferase</keyword>
<evidence type="ECO:0000313" key="4">
    <source>
        <dbReference type="Proteomes" id="UP000752013"/>
    </source>
</evidence>
<reference evidence="3" key="1">
    <citation type="submission" date="2020-03" db="EMBL/GenBank/DDBJ databases">
        <title>Spirochaetal bacteria isolated from arthropods constitute a novel genus Entomospira genus novum within the order Spirochaetales.</title>
        <authorList>
            <person name="Grana-Miraglia L."/>
            <person name="Sikutova S."/>
            <person name="Fingerle V."/>
            <person name="Sing A."/>
            <person name="Castillo-Ramirez S."/>
            <person name="Margos G."/>
            <person name="Rudolf I."/>
        </authorList>
    </citation>
    <scope>NUCLEOTIDE SEQUENCE</scope>
    <source>
        <strain evidence="3">BR208</strain>
    </source>
</reference>
<accession>A0A968GCX2</accession>
<dbReference type="EMBL" id="JAATLK010000001">
    <property type="protein sequence ID" value="NIZ46944.1"/>
    <property type="molecule type" value="Genomic_DNA"/>
</dbReference>
<organism evidence="3 4">
    <name type="scientific">Entomospira nematocerorum</name>
    <dbReference type="NCBI Taxonomy" id="2719987"/>
    <lineage>
        <taxon>Bacteria</taxon>
        <taxon>Pseudomonadati</taxon>
        <taxon>Spirochaetota</taxon>
        <taxon>Spirochaetia</taxon>
        <taxon>Spirochaetales</taxon>
        <taxon>Spirochaetaceae</taxon>
        <taxon>Entomospira</taxon>
    </lineage>
</organism>
<proteinExistence type="predicted"/>
<name>A0A968GCX2_9SPIO</name>
<dbReference type="InterPro" id="IPR004629">
    <property type="entry name" value="WecG_TagA_CpsF"/>
</dbReference>
<keyword evidence="1" id="KW-0328">Glycosyltransferase</keyword>
<dbReference type="PANTHER" id="PTHR34136">
    <property type="match status" value="1"/>
</dbReference>
<dbReference type="Pfam" id="PF03808">
    <property type="entry name" value="Glyco_tran_WecG"/>
    <property type="match status" value="1"/>
</dbReference>
<protein>
    <recommendedName>
        <fullName evidence="5">Glycosyltransferase</fullName>
    </recommendedName>
</protein>
<dbReference type="PANTHER" id="PTHR34136:SF1">
    <property type="entry name" value="UDP-N-ACETYL-D-MANNOSAMINURONIC ACID TRANSFERASE"/>
    <property type="match status" value="1"/>
</dbReference>
<dbReference type="GO" id="GO:0016758">
    <property type="term" value="F:hexosyltransferase activity"/>
    <property type="evidence" value="ECO:0007669"/>
    <property type="project" value="TreeGrafter"/>
</dbReference>
<gene>
    <name evidence="3" type="ORF">HCT46_03310</name>
</gene>
<evidence type="ECO:0008006" key="5">
    <source>
        <dbReference type="Google" id="ProtNLM"/>
    </source>
</evidence>
<evidence type="ECO:0000313" key="3">
    <source>
        <dbReference type="EMBL" id="NIZ46944.1"/>
    </source>
</evidence>
<comment type="caution">
    <text evidence="3">The sequence shown here is derived from an EMBL/GenBank/DDBJ whole genome shotgun (WGS) entry which is preliminary data.</text>
</comment>
<dbReference type="Proteomes" id="UP000752013">
    <property type="component" value="Unassembled WGS sequence"/>
</dbReference>
<sequence>MEEGKRERLMLLGVPVDIFSSQQAFRDYVVALASNGKSSQIVFLTYSLLMKAQRNPVIMQIFHDAALVLPAEPSVIKGLSFVYRNNYRAIIPVDVIISMLSTLEELPNRSVYLLGGTKKTVTTTYHNLKGSYPRLLFVGYHQGSMKADQEHDVIEAIRKASPSILIISKGIKKHEQWMYLHRNEFKPGLTLYCRECFDVFCGKKKRPTERELQNRGGIKLSRLLHYPIYGIMLMGNRWKLKRAERHE</sequence>
<evidence type="ECO:0000256" key="2">
    <source>
        <dbReference type="ARBA" id="ARBA00022679"/>
    </source>
</evidence>
<keyword evidence="4" id="KW-1185">Reference proteome</keyword>